<feature type="region of interest" description="Disordered" evidence="1">
    <location>
        <begin position="116"/>
        <end position="166"/>
    </location>
</feature>
<feature type="signal peptide" evidence="2">
    <location>
        <begin position="1"/>
        <end position="23"/>
    </location>
</feature>
<reference evidence="3" key="1">
    <citation type="journal article" date="2021" name="Mol. Ecol. Resour.">
        <title>Apolygus lucorum genome provides insights into omnivorousness and mesophyll feeding.</title>
        <authorList>
            <person name="Liu Y."/>
            <person name="Liu H."/>
            <person name="Wang H."/>
            <person name="Huang T."/>
            <person name="Liu B."/>
            <person name="Yang B."/>
            <person name="Yin L."/>
            <person name="Li B."/>
            <person name="Zhang Y."/>
            <person name="Zhang S."/>
            <person name="Jiang F."/>
            <person name="Zhang X."/>
            <person name="Ren Y."/>
            <person name="Wang B."/>
            <person name="Wang S."/>
            <person name="Lu Y."/>
            <person name="Wu K."/>
            <person name="Fan W."/>
            <person name="Wang G."/>
        </authorList>
    </citation>
    <scope>NUCLEOTIDE SEQUENCE</scope>
    <source>
        <strain evidence="3">12Hb</strain>
    </source>
</reference>
<feature type="region of interest" description="Disordered" evidence="1">
    <location>
        <begin position="480"/>
        <end position="500"/>
    </location>
</feature>
<feature type="compositionally biased region" description="Basic and acidic residues" evidence="1">
    <location>
        <begin position="148"/>
        <end position="161"/>
    </location>
</feature>
<keyword evidence="2" id="KW-0732">Signal</keyword>
<feature type="chain" id="PRO_5043478782" evidence="2">
    <location>
        <begin position="24"/>
        <end position="1027"/>
    </location>
</feature>
<sequence>MDNLGSQPKLALFLSLTLMNVVAVGICIYGPSPKERRSSQGRKTVTIKKRRKSVLSETSNVATAQEDEVKNQTAVLEEVSPTLPPIVEAEMEEGDGATTQNPTSPRDEQEINEINLSELSPEQKMENESSSPPDEQEINEINLSELSPEQKMENEQTKPPEELDANENNLSVITINENFDINRSSEEGSDISLNDMCGHGAEMRHLPQNVGKSVTAVISKSFQLIDTFNTRVIPAVENFNEQISKTARLEKRMDASIVGTINSSICPAVIRISDSINRMHEKINRVTENINRTNEPKERSVSCQVSDTLLGSSVGLKKSFFCPNSQTSEARIMNLFGLVSLKLMSRPKNRPTFKTLATQCWANRKRILSRKFRKTRSNDQYKPEKNTKGNHGETVAVGSCDGTFYRDNLQLSNFQEINRKDIIKEEVITVNPKVNNEEIHTAIELKQESSLEVPGRISSKSNFCGFPSLPSQLPSYLSSSADDFDLPESSSKLEEPLRSDFQSSPNFLDLESVRIEQSGNDEKVFQDSSSSVVTESKNTSLITVSELRDTTENARQRLVESGSLSDTRRNKSLHLSPTVQNTVERLCGSLRPRGGLQEVLDNLDSDLERNTVENLFVLILKIFEAWSDSQLTIVPSKALSHLSPSESSYRNTLSMNSKSVEPSEVTIGCLTKNPSPNYYSCSETLILKRANSVNEVSDTFTFDEEPGSSKDNDIVDEALSRTPECTEIEVSRSRQCLETPSSTTVMNNLEHNLKEVLYKEQYSLARKIASDCIDTALSTSEYLKDVSFSHLERTGSTTPVNTMRLRVETKDSASTLYESSEESFYSWAPGSSSDDYSYHECDGSASLLESSEKSMKKEKFDERGWKMEKDKCTPSSQDVKEIKSVALFSNLSSPGSAVVLKSSSIESWMLNSTSGDGVEIRNCHSELKSEEMSDLSSRPISFTTIDDTSESESSHSLADTTASESSKDVHIRNQRSSRLFNKMKKKRPKTPKNTVAGSEAPLHAQSDCVLKVAESFVNRNASLSDEN</sequence>
<accession>A0A6A4J808</accession>
<comment type="caution">
    <text evidence="3">The sequence shown here is derived from an EMBL/GenBank/DDBJ whole genome shotgun (WGS) entry which is preliminary data.</text>
</comment>
<evidence type="ECO:0000256" key="1">
    <source>
        <dbReference type="SAM" id="MobiDB-lite"/>
    </source>
</evidence>
<feature type="region of interest" description="Disordered" evidence="1">
    <location>
        <begin position="32"/>
        <end position="83"/>
    </location>
</feature>
<organism evidence="3 4">
    <name type="scientific">Apolygus lucorum</name>
    <name type="common">Small green plant bug</name>
    <name type="synonym">Lygocoris lucorum</name>
    <dbReference type="NCBI Taxonomy" id="248454"/>
    <lineage>
        <taxon>Eukaryota</taxon>
        <taxon>Metazoa</taxon>
        <taxon>Ecdysozoa</taxon>
        <taxon>Arthropoda</taxon>
        <taxon>Hexapoda</taxon>
        <taxon>Insecta</taxon>
        <taxon>Pterygota</taxon>
        <taxon>Neoptera</taxon>
        <taxon>Paraneoptera</taxon>
        <taxon>Hemiptera</taxon>
        <taxon>Heteroptera</taxon>
        <taxon>Panheteroptera</taxon>
        <taxon>Cimicomorpha</taxon>
        <taxon>Miridae</taxon>
        <taxon>Mirini</taxon>
        <taxon>Apolygus</taxon>
    </lineage>
</organism>
<evidence type="ECO:0000313" key="3">
    <source>
        <dbReference type="EMBL" id="KAF6208464.1"/>
    </source>
</evidence>
<feature type="region of interest" description="Disordered" evidence="1">
    <location>
        <begin position="929"/>
        <end position="1004"/>
    </location>
</feature>
<feature type="compositionally biased region" description="Basic residues" evidence="1">
    <location>
        <begin position="981"/>
        <end position="990"/>
    </location>
</feature>
<dbReference type="Proteomes" id="UP000466442">
    <property type="component" value="Unassembled WGS sequence"/>
</dbReference>
<name>A0A6A4J808_APOLU</name>
<evidence type="ECO:0000256" key="2">
    <source>
        <dbReference type="SAM" id="SignalP"/>
    </source>
</evidence>
<proteinExistence type="predicted"/>
<protein>
    <submittedName>
        <fullName evidence="3">Uncharacterized protein</fullName>
    </submittedName>
</protein>
<gene>
    <name evidence="3" type="ORF">GE061_016920</name>
</gene>
<evidence type="ECO:0000313" key="4">
    <source>
        <dbReference type="Proteomes" id="UP000466442"/>
    </source>
</evidence>
<dbReference type="AlphaFoldDB" id="A0A6A4J808"/>
<dbReference type="EMBL" id="WIXP02000007">
    <property type="protein sequence ID" value="KAF6208464.1"/>
    <property type="molecule type" value="Genomic_DNA"/>
</dbReference>
<keyword evidence="4" id="KW-1185">Reference proteome</keyword>
<feature type="compositionally biased region" description="Polar residues" evidence="1">
    <location>
        <begin position="128"/>
        <end position="147"/>
    </location>
</feature>